<keyword evidence="3" id="KW-0560">Oxidoreductase</keyword>
<evidence type="ECO:0000313" key="6">
    <source>
        <dbReference type="EMBL" id="MBK1828138.1"/>
    </source>
</evidence>
<dbReference type="PANTHER" id="PTHR43498:SF1">
    <property type="entry name" value="COB--COM HETERODISULFIDE REDUCTASE IRON-SULFUR SUBUNIT A"/>
    <property type="match status" value="1"/>
</dbReference>
<evidence type="ECO:0000256" key="4">
    <source>
        <dbReference type="ARBA" id="ARBA00023004"/>
    </source>
</evidence>
<dbReference type="GO" id="GO:0046872">
    <property type="term" value="F:metal ion binding"/>
    <property type="evidence" value="ECO:0007669"/>
    <property type="project" value="UniProtKB-KW"/>
</dbReference>
<name>A0A934VC69_9BACT</name>
<dbReference type="GO" id="GO:0051539">
    <property type="term" value="F:4 iron, 4 sulfur cluster binding"/>
    <property type="evidence" value="ECO:0007669"/>
    <property type="project" value="UniProtKB-KW"/>
</dbReference>
<dbReference type="InterPro" id="IPR039650">
    <property type="entry name" value="HdrA-like"/>
</dbReference>
<dbReference type="RefSeq" id="WP_200280922.1">
    <property type="nucleotide sequence ID" value="NZ_JAENII010000011.1"/>
</dbReference>
<keyword evidence="7" id="KW-1185">Reference proteome</keyword>
<dbReference type="EMBL" id="JAENII010000011">
    <property type="protein sequence ID" value="MBK1828138.1"/>
    <property type="molecule type" value="Genomic_DNA"/>
</dbReference>
<sequence length="394" mass="41523">MKVDVLVIGGGSAGLAAAVTAARTGARTLLVERNGLLGGMGTAALVHTFCGLYLLDGDRAEIANPGISSEIAERMERATGLGPVKMGRVWVLPQHPVEFASLSDRLIREAGVDLLFHSELVSLEPGWRAEVVCRGARRVIEADSVIDASGDAVGAEFLMGAAEPTEAVRLQRPAYVCGVQGVSGELNSLELSGRIVEGMRAGALTKAALGMHFRASGRAGEIFGTLDLSGEEQGAYDPTDPACLSAIEVAGREVASQVVAYLRDHQRGWGGAYIAHWPIRAGVRESRRWRGRATLTGEEVLAGATHEDDVAWATWPLELRETNRGPKLRYLKDARAAGIPAGALQADGFERLFVAGRCLSCDHEAQASIRVMGTCFATGEAAGRMAVEGVPGGS</sequence>
<dbReference type="SUPFAM" id="SSF51905">
    <property type="entry name" value="FAD/NAD(P)-binding domain"/>
    <property type="match status" value="1"/>
</dbReference>
<reference evidence="6" key="1">
    <citation type="submission" date="2021-01" db="EMBL/GenBank/DDBJ databases">
        <title>Modified the classification status of verrucomicrobia.</title>
        <authorList>
            <person name="Feng X."/>
        </authorList>
    </citation>
    <scope>NUCLEOTIDE SEQUENCE</scope>
    <source>
        <strain evidence="6">KCTC 22201</strain>
    </source>
</reference>
<accession>A0A934VC69</accession>
<dbReference type="AlphaFoldDB" id="A0A934VC69"/>
<evidence type="ECO:0000256" key="3">
    <source>
        <dbReference type="ARBA" id="ARBA00023002"/>
    </source>
</evidence>
<dbReference type="PRINTS" id="PR00420">
    <property type="entry name" value="RNGMNOXGNASE"/>
</dbReference>
<keyword evidence="5" id="KW-0411">Iron-sulfur</keyword>
<keyword evidence="1" id="KW-0004">4Fe-4S</keyword>
<keyword evidence="4" id="KW-0408">Iron</keyword>
<dbReference type="Gene3D" id="3.50.50.60">
    <property type="entry name" value="FAD/NAD(P)-binding domain"/>
    <property type="match status" value="1"/>
</dbReference>
<dbReference type="InterPro" id="IPR036188">
    <property type="entry name" value="FAD/NAD-bd_sf"/>
</dbReference>
<evidence type="ECO:0000256" key="2">
    <source>
        <dbReference type="ARBA" id="ARBA00022723"/>
    </source>
</evidence>
<evidence type="ECO:0000313" key="7">
    <source>
        <dbReference type="Proteomes" id="UP000658278"/>
    </source>
</evidence>
<keyword evidence="2" id="KW-0479">Metal-binding</keyword>
<evidence type="ECO:0000256" key="5">
    <source>
        <dbReference type="ARBA" id="ARBA00023014"/>
    </source>
</evidence>
<comment type="caution">
    <text evidence="6">The sequence shown here is derived from an EMBL/GenBank/DDBJ whole genome shotgun (WGS) entry which is preliminary data.</text>
</comment>
<proteinExistence type="predicted"/>
<evidence type="ECO:0000256" key="1">
    <source>
        <dbReference type="ARBA" id="ARBA00022485"/>
    </source>
</evidence>
<protein>
    <submittedName>
        <fullName evidence="6">FAD-dependent oxidoreductase</fullName>
    </submittedName>
</protein>
<dbReference type="PANTHER" id="PTHR43498">
    <property type="entry name" value="FERREDOXIN:COB-COM HETERODISULFIDE REDUCTASE SUBUNIT A"/>
    <property type="match status" value="1"/>
</dbReference>
<dbReference type="Proteomes" id="UP000658278">
    <property type="component" value="Unassembled WGS sequence"/>
</dbReference>
<organism evidence="6 7">
    <name type="scientific">Haloferula rosea</name>
    <dbReference type="NCBI Taxonomy" id="490093"/>
    <lineage>
        <taxon>Bacteria</taxon>
        <taxon>Pseudomonadati</taxon>
        <taxon>Verrucomicrobiota</taxon>
        <taxon>Verrucomicrobiia</taxon>
        <taxon>Verrucomicrobiales</taxon>
        <taxon>Verrucomicrobiaceae</taxon>
        <taxon>Haloferula</taxon>
    </lineage>
</organism>
<dbReference type="Pfam" id="PF12831">
    <property type="entry name" value="FAD_oxidored"/>
    <property type="match status" value="1"/>
</dbReference>
<gene>
    <name evidence="6" type="ORF">JIN81_13985</name>
</gene>
<dbReference type="GO" id="GO:0016491">
    <property type="term" value="F:oxidoreductase activity"/>
    <property type="evidence" value="ECO:0007669"/>
    <property type="project" value="UniProtKB-KW"/>
</dbReference>